<dbReference type="Proteomes" id="UP000032749">
    <property type="component" value="Chromosome"/>
</dbReference>
<gene>
    <name evidence="6" type="ORF">OLEAN_C17630</name>
</gene>
<keyword evidence="3 4" id="KW-0443">Lipid metabolism</keyword>
<dbReference type="HOGENOM" id="CLU_014750_1_0_6"/>
<feature type="active site" description="Proton acceptor" evidence="4">
    <location>
        <position position="220"/>
    </location>
</feature>
<dbReference type="STRING" id="698738.OLEAN_C17630"/>
<organism evidence="6 7">
    <name type="scientific">Oleispira antarctica RB-8</name>
    <dbReference type="NCBI Taxonomy" id="698738"/>
    <lineage>
        <taxon>Bacteria</taxon>
        <taxon>Pseudomonadati</taxon>
        <taxon>Pseudomonadota</taxon>
        <taxon>Gammaproteobacteria</taxon>
        <taxon>Oceanospirillales</taxon>
        <taxon>Oceanospirillaceae</taxon>
        <taxon>Oleispira</taxon>
    </lineage>
</organism>
<dbReference type="GO" id="GO:0016042">
    <property type="term" value="P:lipid catabolic process"/>
    <property type="evidence" value="ECO:0007669"/>
    <property type="project" value="UniProtKB-UniRule"/>
</dbReference>
<keyword evidence="7" id="KW-1185">Reference proteome</keyword>
<feature type="active site" description="Nucleophile" evidence="4">
    <location>
        <position position="74"/>
    </location>
</feature>
<dbReference type="OrthoDB" id="5290098at2"/>
<name>R4YTN6_OLEAN</name>
<dbReference type="PANTHER" id="PTHR14226:SF29">
    <property type="entry name" value="NEUROPATHY TARGET ESTERASE SWS"/>
    <property type="match status" value="1"/>
</dbReference>
<keyword evidence="1 4" id="KW-0378">Hydrolase</keyword>
<evidence type="ECO:0000256" key="1">
    <source>
        <dbReference type="ARBA" id="ARBA00022801"/>
    </source>
</evidence>
<proteinExistence type="predicted"/>
<evidence type="ECO:0000313" key="6">
    <source>
        <dbReference type="EMBL" id="CCK75939.1"/>
    </source>
</evidence>
<dbReference type="SUPFAM" id="SSF52151">
    <property type="entry name" value="FabD/lysophospholipase-like"/>
    <property type="match status" value="1"/>
</dbReference>
<sequence length="757" mass="83440">MSLLSRSNAQFRVQFSVQFWSLLLIALLFSGTAQARPKIGLALGGGGAKGAAHIGVLRVLEQHNIPIDYIAGTSIGSVVAGMYATGLTVDEIQKIMLEASWAEGYSDRIPRENLPWRVKQQSDQFNIPLEMGIENNRLKMPSGLLYGQTTTKLLRKAIGEHPNFESFDDLPIPYRAIATDLAHYKPVIISQGSLIAAMRASSSVPGALAPEKVDGLLLVDGGITINLPVNVVRGMGADIIIAVDIGSGLLPMEELGSTFAVIGQLSSFLTNSNVVFQRELLSKGDFLISPNIAGLSTTDWSMTNEALARGEAAANEQAEKLSVLSLDDASYHTYLMNLQAGRKLLLSRMEKPITRIALTKYSQVSDELMLDRVALEVGEKIDAMQINAAVDRLFSINEFQRVDAYTLLDDEEKVLQIIAEEKSWGPNLLQFGIGWEDDLDNNSDLNFNIAYTLGNLTKNGGELRSELKMGSQRSFDTEFYMPLDGRRNFYSSSRYNFSSFGWNYYVGNTSLAPIDQQYHSLSQGIGYNYAQPGFVEFGVTTDLGKFSDPIFLEGDINYFTYGGYLKFGFDTLDSINFPTEGAYFTFSSFLRKEDVDDHVVITKQEGTDQITSLVVDVNWKGALKFGNHAVVAKASYSEAFTENNNESVYISYLGGFLNLSGYHKNALTGSKKAFSAGIYQFDLGRSLLNLDDFPLYLGLSFEVGNIWQQGESVDDKELIFSSSTYLGTDTSLGPVALGYGRTDDNTQAFYFYLGKNF</sequence>
<dbReference type="KEGG" id="oai:OLEAN_C17630"/>
<feature type="domain" description="PNPLA" evidence="5">
    <location>
        <begin position="41"/>
        <end position="233"/>
    </location>
</feature>
<dbReference type="EMBL" id="FO203512">
    <property type="protein sequence ID" value="CCK75939.1"/>
    <property type="molecule type" value="Genomic_DNA"/>
</dbReference>
<feature type="short sequence motif" description="GXGXXG" evidence="4">
    <location>
        <begin position="45"/>
        <end position="50"/>
    </location>
</feature>
<feature type="short sequence motif" description="DGA/G" evidence="4">
    <location>
        <begin position="220"/>
        <end position="222"/>
    </location>
</feature>
<dbReference type="InterPro" id="IPR016035">
    <property type="entry name" value="Acyl_Trfase/lysoPLipase"/>
</dbReference>
<dbReference type="AlphaFoldDB" id="R4YTN6"/>
<reference evidence="6 7" key="1">
    <citation type="journal article" date="2013" name="Nat. Commun.">
        <title>Genome sequence and functional genomic analysis of the oil-degrading bacterium Oleispira antarctica.</title>
        <authorList>
            <person name="Kube M."/>
            <person name="Chernikova T.N."/>
            <person name="Al-Ramahi Y."/>
            <person name="Beloqui A."/>
            <person name="Lopez-Cortez N."/>
            <person name="Guazzaroni M.E."/>
            <person name="Heipieper H.J."/>
            <person name="Klages S."/>
            <person name="Kotsyurbenko O.R."/>
            <person name="Langer I."/>
            <person name="Nechitaylo T.Y."/>
            <person name="Lunsdorf H."/>
            <person name="Fernandez M."/>
            <person name="Juarez S."/>
            <person name="Ciordia S."/>
            <person name="Singer A."/>
            <person name="Kagan O."/>
            <person name="Egorova O."/>
            <person name="Petit P.A."/>
            <person name="Stogios P."/>
            <person name="Kim Y."/>
            <person name="Tchigvintsev A."/>
            <person name="Flick R."/>
            <person name="Denaro R."/>
            <person name="Genovese M."/>
            <person name="Albar J.P."/>
            <person name="Reva O.N."/>
            <person name="Martinez-Gomariz M."/>
            <person name="Tran H."/>
            <person name="Ferrer M."/>
            <person name="Savchenko A."/>
            <person name="Yakunin A.F."/>
            <person name="Yakimov M.M."/>
            <person name="Golyshina O.V."/>
            <person name="Reinhardt R."/>
            <person name="Golyshin P.N."/>
        </authorList>
    </citation>
    <scope>NUCLEOTIDE SEQUENCE [LARGE SCALE GENOMIC DNA]</scope>
</reference>
<dbReference type="PATRIC" id="fig|698738.3.peg.1825"/>
<dbReference type="InterPro" id="IPR002641">
    <property type="entry name" value="PNPLA_dom"/>
</dbReference>
<evidence type="ECO:0000313" key="7">
    <source>
        <dbReference type="Proteomes" id="UP000032749"/>
    </source>
</evidence>
<dbReference type="Pfam" id="PF01734">
    <property type="entry name" value="Patatin"/>
    <property type="match status" value="1"/>
</dbReference>
<dbReference type="Gene3D" id="3.40.1090.10">
    <property type="entry name" value="Cytosolic phospholipase A2 catalytic domain"/>
    <property type="match status" value="2"/>
</dbReference>
<feature type="short sequence motif" description="GXSXG" evidence="4">
    <location>
        <begin position="72"/>
        <end position="76"/>
    </location>
</feature>
<evidence type="ECO:0000259" key="5">
    <source>
        <dbReference type="PROSITE" id="PS51635"/>
    </source>
</evidence>
<evidence type="ECO:0000256" key="3">
    <source>
        <dbReference type="ARBA" id="ARBA00023098"/>
    </source>
</evidence>
<dbReference type="InterPro" id="IPR050301">
    <property type="entry name" value="NTE"/>
</dbReference>
<dbReference type="PANTHER" id="PTHR14226">
    <property type="entry name" value="NEUROPATHY TARGET ESTERASE/SWISS CHEESE D.MELANOGASTER"/>
    <property type="match status" value="1"/>
</dbReference>
<evidence type="ECO:0000256" key="4">
    <source>
        <dbReference type="PROSITE-ProRule" id="PRU01161"/>
    </source>
</evidence>
<protein>
    <submittedName>
        <fullName evidence="6">Patatin</fullName>
    </submittedName>
</protein>
<dbReference type="GO" id="GO:0016787">
    <property type="term" value="F:hydrolase activity"/>
    <property type="evidence" value="ECO:0007669"/>
    <property type="project" value="UniProtKB-UniRule"/>
</dbReference>
<keyword evidence="2 4" id="KW-0442">Lipid degradation</keyword>
<accession>R4YTN6</accession>
<evidence type="ECO:0000256" key="2">
    <source>
        <dbReference type="ARBA" id="ARBA00022963"/>
    </source>
</evidence>
<dbReference type="PROSITE" id="PS51635">
    <property type="entry name" value="PNPLA"/>
    <property type="match status" value="1"/>
</dbReference>